<dbReference type="GO" id="GO:0009522">
    <property type="term" value="C:photosystem I"/>
    <property type="evidence" value="ECO:0007669"/>
    <property type="project" value="UniProtKB-KW"/>
</dbReference>
<dbReference type="Gene3D" id="1.10.3460.10">
    <property type="entry name" value="Chlorophyll a/b binding protein domain"/>
    <property type="match status" value="1"/>
</dbReference>
<dbReference type="OrthoDB" id="423598at2759"/>
<feature type="compositionally biased region" description="Low complexity" evidence="8">
    <location>
        <begin position="43"/>
        <end position="60"/>
    </location>
</feature>
<protein>
    <recommendedName>
        <fullName evidence="7">Chlorophyll a-b binding protein, chloroplastic</fullName>
    </recommendedName>
</protein>
<dbReference type="AlphaFoldDB" id="A0A835WER4"/>
<feature type="compositionally biased region" description="Gly residues" evidence="8">
    <location>
        <begin position="120"/>
        <end position="139"/>
    </location>
</feature>
<feature type="compositionally biased region" description="Basic and acidic residues" evidence="8">
    <location>
        <begin position="309"/>
        <end position="327"/>
    </location>
</feature>
<keyword evidence="7" id="KW-0793">Thylakoid</keyword>
<dbReference type="Proteomes" id="UP000650467">
    <property type="component" value="Unassembled WGS sequence"/>
</dbReference>
<comment type="function">
    <text evidence="7">The light-harvesting complex (LHC) functions as a light receptor, it captures and delivers excitation energy to photosystems with which it is closely associated.</text>
</comment>
<evidence type="ECO:0000256" key="6">
    <source>
        <dbReference type="PIRSR" id="PIRSR601344-1"/>
    </source>
</evidence>
<comment type="subcellular location">
    <subcellularLocation>
        <location evidence="7">Plastid</location>
        <location evidence="7">Chloroplast thylakoid membrane</location>
    </subcellularLocation>
</comment>
<evidence type="ECO:0000256" key="8">
    <source>
        <dbReference type="SAM" id="MobiDB-lite"/>
    </source>
</evidence>
<evidence type="ECO:0000256" key="3">
    <source>
        <dbReference type="ARBA" id="ARBA00022531"/>
    </source>
</evidence>
<dbReference type="SUPFAM" id="SSF57997">
    <property type="entry name" value="Tropomyosin"/>
    <property type="match status" value="1"/>
</dbReference>
<feature type="binding site" evidence="6">
    <location>
        <position position="902"/>
    </location>
    <ligand>
        <name>chlorophyll a</name>
        <dbReference type="ChEBI" id="CHEBI:58416"/>
        <label>1</label>
    </ligand>
</feature>
<comment type="similarity">
    <text evidence="7">Belongs to the light-harvesting chlorophyll a/b-binding (LHC) protein family.</text>
</comment>
<dbReference type="GO" id="GO:0009765">
    <property type="term" value="P:photosynthesis, light harvesting"/>
    <property type="evidence" value="ECO:0007669"/>
    <property type="project" value="InterPro"/>
</dbReference>
<keyword evidence="2 7" id="KW-0150">Chloroplast</keyword>
<dbReference type="SUPFAM" id="SSF103511">
    <property type="entry name" value="Chlorophyll a-b binding protein"/>
    <property type="match status" value="1"/>
</dbReference>
<feature type="binding site" evidence="6">
    <location>
        <position position="870"/>
    </location>
    <ligand>
        <name>chlorophyll a</name>
        <dbReference type="ChEBI" id="CHEBI:58416"/>
        <label>1</label>
    </ligand>
</feature>
<feature type="binding site" evidence="6">
    <location>
        <position position="887"/>
    </location>
    <ligand>
        <name>chlorophyll a</name>
        <dbReference type="ChEBI" id="CHEBI:58416"/>
        <label>1</label>
    </ligand>
</feature>
<keyword evidence="10" id="KW-1185">Reference proteome</keyword>
<evidence type="ECO:0000256" key="4">
    <source>
        <dbReference type="ARBA" id="ARBA00022640"/>
    </source>
</evidence>
<dbReference type="EMBL" id="JAEHOC010000001">
    <property type="protein sequence ID" value="KAG2445924.1"/>
    <property type="molecule type" value="Genomic_DNA"/>
</dbReference>
<reference evidence="9" key="1">
    <citation type="journal article" date="2020" name="bioRxiv">
        <title>Comparative genomics of Chlamydomonas.</title>
        <authorList>
            <person name="Craig R.J."/>
            <person name="Hasan A.R."/>
            <person name="Ness R.W."/>
            <person name="Keightley P.D."/>
        </authorList>
    </citation>
    <scope>NUCLEOTIDE SEQUENCE</scope>
    <source>
        <strain evidence="9">SAG 7.73</strain>
    </source>
</reference>
<dbReference type="GO" id="GO:0009535">
    <property type="term" value="C:chloroplast thylakoid membrane"/>
    <property type="evidence" value="ECO:0007669"/>
    <property type="project" value="UniProtKB-SubCell"/>
</dbReference>
<dbReference type="GO" id="GO:0016168">
    <property type="term" value="F:chlorophyll binding"/>
    <property type="evidence" value="ECO:0007669"/>
    <property type="project" value="UniProtKB-KW"/>
</dbReference>
<keyword evidence="7" id="KW-0604">Photosystem II</keyword>
<keyword evidence="3 7" id="KW-0602">Photosynthesis</keyword>
<feature type="binding site" evidence="6">
    <location>
        <position position="875"/>
    </location>
    <ligand>
        <name>chlorophyll a</name>
        <dbReference type="ChEBI" id="CHEBI:58416"/>
        <label>1</label>
    </ligand>
</feature>
<evidence type="ECO:0000313" key="10">
    <source>
        <dbReference type="Proteomes" id="UP000650467"/>
    </source>
</evidence>
<dbReference type="InterPro" id="IPR022796">
    <property type="entry name" value="Chloroa_b-bind"/>
</dbReference>
<feature type="region of interest" description="Disordered" evidence="8">
    <location>
        <begin position="308"/>
        <end position="328"/>
    </location>
</feature>
<feature type="binding site" evidence="6">
    <location>
        <position position="818"/>
    </location>
    <ligand>
        <name>chlorophyll a</name>
        <dbReference type="ChEBI" id="CHEBI:58416"/>
        <label>1</label>
    </ligand>
</feature>
<evidence type="ECO:0000256" key="5">
    <source>
        <dbReference type="ARBA" id="ARBA00022991"/>
    </source>
</evidence>
<evidence type="ECO:0000256" key="1">
    <source>
        <dbReference type="ARBA" id="ARBA00022494"/>
    </source>
</evidence>
<feature type="binding site" evidence="6">
    <location>
        <position position="869"/>
    </location>
    <ligand>
        <name>chlorophyll a</name>
        <dbReference type="ChEBI" id="CHEBI:58416"/>
        <label>1</label>
    </ligand>
</feature>
<accession>A0A835WER4</accession>
<dbReference type="InterPro" id="IPR001344">
    <property type="entry name" value="Chloro_AB-bd_pln"/>
</dbReference>
<feature type="binding site" description="axial binding residue" evidence="6">
    <location>
        <position position="788"/>
    </location>
    <ligand>
        <name>chlorophyll b</name>
        <dbReference type="ChEBI" id="CHEBI:61721"/>
        <label>1</label>
    </ligand>
    <ligandPart>
        <name>Mg</name>
        <dbReference type="ChEBI" id="CHEBI:25107"/>
    </ligandPart>
</feature>
<dbReference type="Pfam" id="PF00504">
    <property type="entry name" value="Chloroa_b-bind"/>
    <property type="match status" value="1"/>
</dbReference>
<evidence type="ECO:0000256" key="7">
    <source>
        <dbReference type="RuleBase" id="RU363080"/>
    </source>
</evidence>
<proteinExistence type="inferred from homology"/>
<evidence type="ECO:0000313" key="9">
    <source>
        <dbReference type="EMBL" id="KAG2445924.1"/>
    </source>
</evidence>
<name>A0A835WER4_CHLIN</name>
<feature type="binding site" evidence="6">
    <location>
        <position position="873"/>
    </location>
    <ligand>
        <name>chlorophyll a</name>
        <dbReference type="ChEBI" id="CHEBI:58416"/>
        <label>1</label>
    </ligand>
</feature>
<keyword evidence="5 7" id="KW-0157">Chromophore</keyword>
<feature type="compositionally biased region" description="Low complexity" evidence="8">
    <location>
        <begin position="185"/>
        <end position="195"/>
    </location>
</feature>
<organism evidence="9 10">
    <name type="scientific">Chlamydomonas incerta</name>
    <dbReference type="NCBI Taxonomy" id="51695"/>
    <lineage>
        <taxon>Eukaryota</taxon>
        <taxon>Viridiplantae</taxon>
        <taxon>Chlorophyta</taxon>
        <taxon>core chlorophytes</taxon>
        <taxon>Chlorophyceae</taxon>
        <taxon>CS clade</taxon>
        <taxon>Chlamydomonadales</taxon>
        <taxon>Chlamydomonadaceae</taxon>
        <taxon>Chlamydomonas</taxon>
    </lineage>
</organism>
<keyword evidence="7" id="KW-0603">Photosystem I</keyword>
<feature type="compositionally biased region" description="Low complexity" evidence="8">
    <location>
        <begin position="91"/>
        <end position="101"/>
    </location>
</feature>
<dbReference type="GO" id="GO:0009523">
    <property type="term" value="C:photosystem II"/>
    <property type="evidence" value="ECO:0007669"/>
    <property type="project" value="UniProtKB-KW"/>
</dbReference>
<gene>
    <name evidence="9" type="ORF">HXX76_000527</name>
</gene>
<comment type="caution">
    <text evidence="9">The sequence shown here is derived from an EMBL/GenBank/DDBJ whole genome shotgun (WGS) entry which is preliminary data.</text>
</comment>
<feature type="binding site" evidence="6">
    <location>
        <position position="783"/>
    </location>
    <ligand>
        <name>chlorophyll a</name>
        <dbReference type="ChEBI" id="CHEBI:58416"/>
        <label>1</label>
    </ligand>
</feature>
<keyword evidence="1 6" id="KW-0148">Chlorophyll</keyword>
<dbReference type="PANTHER" id="PTHR21649">
    <property type="entry name" value="CHLOROPHYLL A/B BINDING PROTEIN"/>
    <property type="match status" value="1"/>
</dbReference>
<keyword evidence="4 7" id="KW-0934">Plastid</keyword>
<sequence>MPSGSDEKDSGYGSTLSGYDSSGSIQSLLLRAAHEVPDEFEFAVSDDASISDVCSSSSSSGEEEAERSCGQRAGPAAGPFDRGRRGGSQHGGAAAAGQPSHVTAGPQTVGHGGSSRSNGGYSGGRSGSGGGGAGPGGTAGRRQVQSSPSPSPPREAQRRPRRRLSSRASAAGEEEQQGSRLPGQAVPVAAAEAAPRPWSQQDTGACGISPYARVSGSGAYATDTAHGAVEDWGGGGSSGGGGGGGGGGDVAAAARQQGVDLVAVADRLLAGWRGRCLEAEAALGHIRLEVRLAQLRVRDLTASMQAAAGERDAAQARAQEAERRQGESDGALAAAMHRAEATEAKAADAEQRATAAQAALAGKAVEAEEARKAAAAAVAAMQTSEAALQQSHAEAAALRQDLEARLAAAAAAAEAAEARAAEVTESLQRLCNEMDAQREAHARQVAAMQAQAAEVMHRAEAAEAAAEVQGVEAEAARAERGAAEDAARRQRAVAADLREQLAECSRQLSEARSSSSALAAAVEEGGAELAAKREAVAELQRELARAGLAAASLRGQLAEANARGAALQAEVESLGSKILEAAGEMSGLRARCDDAAEMAARAEAEAARLHGEVEAGSQLAAQLQRRIQCMCGQEEALAAQPLETLEALAAMSEAALPRVRHAIVTARVAAARSEAVEAAACAVCLAGSRDTFLNCGSYEGRAGSMRPNPNKMAMLLKSRVSAGASVSRPARATVRVCASTRPMWYPGATAPAHLDGSMLGDYGFDPLRLGVNKDNLKWFREAELTNGRWAMAAVAGILFTDAVGLPKFWLAGAEKYALDNQTLALIEVAVFAVLEGKRYDIYKKTGETGVLSFAPFDPMGMKSEEMKLKELKNGRLAMLAFVGFCSQAAVYGKGPIETLQLHLADPGHNNIYTSSVGPETAVTVAVLCVLPMIIEATKTLNPGKESVPYFPWNEPWTKV</sequence>
<feature type="region of interest" description="Disordered" evidence="8">
    <location>
        <begin position="42"/>
        <end position="202"/>
    </location>
</feature>
<evidence type="ECO:0000256" key="2">
    <source>
        <dbReference type="ARBA" id="ARBA00022528"/>
    </source>
</evidence>